<evidence type="ECO:0000313" key="2">
    <source>
        <dbReference type="Proteomes" id="UP001529514"/>
    </source>
</evidence>
<dbReference type="RefSeq" id="WP_374051109.1">
    <property type="nucleotide sequence ID" value="NZ_AP028978.1"/>
</dbReference>
<dbReference type="EMBL" id="AP028978">
    <property type="protein sequence ID" value="BET97429.1"/>
    <property type="molecule type" value="Genomic_DNA"/>
</dbReference>
<proteinExistence type="predicted"/>
<gene>
    <name evidence="1" type="ORF">TCT1_23500</name>
</gene>
<name>A0ABM8JXL5_9GAMM</name>
<dbReference type="Proteomes" id="UP001529514">
    <property type="component" value="Chromosome"/>
</dbReference>
<protein>
    <submittedName>
        <fullName evidence="1">Uncharacterized protein</fullName>
    </submittedName>
</protein>
<sequence length="109" mass="12761">MIQSRYIENKTDYNLNVVVKDTHNDKLLDAIILPGHKNFFRIDFDDDQYHFNHMTKLYVSIKVNGDTFSTLFSSYEVDTGIDILFNTYPIISVYFELEGCSYYLIGNNP</sequence>
<keyword evidence="2" id="KW-1185">Reference proteome</keyword>
<evidence type="ECO:0000313" key="1">
    <source>
        <dbReference type="EMBL" id="BET97429.1"/>
    </source>
</evidence>
<accession>A0ABM8JXL5</accession>
<reference evidence="1 2" key="1">
    <citation type="submission" date="2023-10" db="EMBL/GenBank/DDBJ databases">
        <title>Xenorhabdus taiwanensis sp. nov., a symbiotic bacterium associated with the entomopathogenic nematode Steinernema taiwanensis.</title>
        <authorList>
            <person name="Tseng C.T."/>
            <person name="Shu H.Y."/>
            <person name="Chen M.H."/>
            <person name="Fang Y.J."/>
            <person name="Wu T.L."/>
            <person name="Lin Y.C."/>
            <person name="Huang C.J."/>
        </authorList>
    </citation>
    <scope>NUCLEOTIDE SEQUENCE [LARGE SCALE GENOMIC DNA]</scope>
    <source>
        <strain evidence="1 2">TCT-1</strain>
    </source>
</reference>
<organism evidence="1 2">
    <name type="scientific">Xenorhabdus taiwanensis</name>
    <dbReference type="NCBI Taxonomy" id="3085177"/>
    <lineage>
        <taxon>Bacteria</taxon>
        <taxon>Pseudomonadati</taxon>
        <taxon>Pseudomonadota</taxon>
        <taxon>Gammaproteobacteria</taxon>
        <taxon>Enterobacterales</taxon>
        <taxon>Morganellaceae</taxon>
        <taxon>Xenorhabdus</taxon>
    </lineage>
</organism>